<accession>A0A414A0I4</accession>
<evidence type="ECO:0000256" key="2">
    <source>
        <dbReference type="ARBA" id="ARBA00022676"/>
    </source>
</evidence>
<keyword evidence="3 10" id="KW-0808">Transferase</keyword>
<comment type="caution">
    <text evidence="10">The sequence shown here is derived from an EMBL/GenBank/DDBJ whole genome shotgun (WGS) entry which is preliminary data.</text>
</comment>
<dbReference type="InterPro" id="IPR050256">
    <property type="entry name" value="Glycosyltransferase_2"/>
</dbReference>
<feature type="domain" description="Glycosyltransferase 2-like" evidence="9">
    <location>
        <begin position="9"/>
        <end position="96"/>
    </location>
</feature>
<evidence type="ECO:0000256" key="7">
    <source>
        <dbReference type="ARBA" id="ARBA00023136"/>
    </source>
</evidence>
<protein>
    <submittedName>
        <fullName evidence="10">Glycosyltransferase</fullName>
    </submittedName>
</protein>
<dbReference type="Pfam" id="PF00535">
    <property type="entry name" value="Glycos_transf_2"/>
    <property type="match status" value="1"/>
</dbReference>
<dbReference type="GO" id="GO:0005886">
    <property type="term" value="C:plasma membrane"/>
    <property type="evidence" value="ECO:0007669"/>
    <property type="project" value="TreeGrafter"/>
</dbReference>
<keyword evidence="7 8" id="KW-0472">Membrane</keyword>
<reference evidence="10 11" key="1">
    <citation type="submission" date="2018-08" db="EMBL/GenBank/DDBJ databases">
        <title>A genome reference for cultivated species of the human gut microbiota.</title>
        <authorList>
            <person name="Zou Y."/>
            <person name="Xue W."/>
            <person name="Luo G."/>
        </authorList>
    </citation>
    <scope>NUCLEOTIDE SEQUENCE [LARGE SCALE GENOMIC DNA]</scope>
    <source>
        <strain evidence="10 11">AM36-3AA</strain>
    </source>
</reference>
<dbReference type="Proteomes" id="UP000286104">
    <property type="component" value="Unassembled WGS sequence"/>
</dbReference>
<gene>
    <name evidence="10" type="ORF">DW848_09050</name>
</gene>
<dbReference type="Gene3D" id="3.90.550.10">
    <property type="entry name" value="Spore Coat Polysaccharide Biosynthesis Protein SpsA, Chain A"/>
    <property type="match status" value="1"/>
</dbReference>
<dbReference type="RefSeq" id="WP_118390101.1">
    <property type="nucleotide sequence ID" value="NZ_QSHU01000011.1"/>
</dbReference>
<evidence type="ECO:0000256" key="8">
    <source>
        <dbReference type="SAM" id="Phobius"/>
    </source>
</evidence>
<dbReference type="PANTHER" id="PTHR48090">
    <property type="entry name" value="UNDECAPRENYL-PHOSPHATE 4-DEOXY-4-FORMAMIDO-L-ARABINOSE TRANSFERASE-RELATED"/>
    <property type="match status" value="1"/>
</dbReference>
<evidence type="ECO:0000256" key="5">
    <source>
        <dbReference type="ARBA" id="ARBA00022985"/>
    </source>
</evidence>
<evidence type="ECO:0000256" key="4">
    <source>
        <dbReference type="ARBA" id="ARBA00022692"/>
    </source>
</evidence>
<feature type="transmembrane region" description="Helical" evidence="8">
    <location>
        <begin position="260"/>
        <end position="285"/>
    </location>
</feature>
<dbReference type="PANTHER" id="PTHR48090:SF3">
    <property type="entry name" value="UNDECAPRENYL-PHOSPHATE 4-DEOXY-4-FORMAMIDO-L-ARABINOSE TRANSFERASE"/>
    <property type="match status" value="1"/>
</dbReference>
<keyword evidence="2" id="KW-0328">Glycosyltransferase</keyword>
<dbReference type="InterPro" id="IPR029044">
    <property type="entry name" value="Nucleotide-diphossugar_trans"/>
</dbReference>
<evidence type="ECO:0000256" key="1">
    <source>
        <dbReference type="ARBA" id="ARBA00022475"/>
    </source>
</evidence>
<keyword evidence="1" id="KW-1003">Cell membrane</keyword>
<dbReference type="SUPFAM" id="SSF53448">
    <property type="entry name" value="Nucleotide-diphospho-sugar transferases"/>
    <property type="match status" value="1"/>
</dbReference>
<evidence type="ECO:0000256" key="6">
    <source>
        <dbReference type="ARBA" id="ARBA00022989"/>
    </source>
</evidence>
<dbReference type="AlphaFoldDB" id="A0A414A0I4"/>
<keyword evidence="5" id="KW-0448">Lipopolysaccharide biosynthesis</keyword>
<dbReference type="InterPro" id="IPR001173">
    <property type="entry name" value="Glyco_trans_2-like"/>
</dbReference>
<evidence type="ECO:0000259" key="9">
    <source>
        <dbReference type="Pfam" id="PF00535"/>
    </source>
</evidence>
<evidence type="ECO:0000256" key="3">
    <source>
        <dbReference type="ARBA" id="ARBA00022679"/>
    </source>
</evidence>
<organism evidence="10 11">
    <name type="scientific">Agathobacter rectalis</name>
    <dbReference type="NCBI Taxonomy" id="39491"/>
    <lineage>
        <taxon>Bacteria</taxon>
        <taxon>Bacillati</taxon>
        <taxon>Bacillota</taxon>
        <taxon>Clostridia</taxon>
        <taxon>Lachnospirales</taxon>
        <taxon>Lachnospiraceae</taxon>
        <taxon>Agathobacter</taxon>
    </lineage>
</organism>
<evidence type="ECO:0000313" key="11">
    <source>
        <dbReference type="Proteomes" id="UP000286104"/>
    </source>
</evidence>
<dbReference type="GO" id="GO:0016757">
    <property type="term" value="F:glycosyltransferase activity"/>
    <property type="evidence" value="ECO:0007669"/>
    <property type="project" value="UniProtKB-KW"/>
</dbReference>
<keyword evidence="6 8" id="KW-1133">Transmembrane helix</keyword>
<feature type="transmembrane region" description="Helical" evidence="8">
    <location>
        <begin position="232"/>
        <end position="254"/>
    </location>
</feature>
<dbReference type="GO" id="GO:0009103">
    <property type="term" value="P:lipopolysaccharide biosynthetic process"/>
    <property type="evidence" value="ECO:0007669"/>
    <property type="project" value="UniProtKB-KW"/>
</dbReference>
<dbReference type="EMBL" id="QSHU01000011">
    <property type="protein sequence ID" value="RHC38900.1"/>
    <property type="molecule type" value="Genomic_DNA"/>
</dbReference>
<sequence>MSKEYKFVSAVIYLHNEQKNIKTYLKTVHSFLKKHFTKYEIICVDDASSDESVSKIHEVVENENLENVSLVSMSIYQGRELGMEAGVDLSIGDYVFELEWVDMFDVSTYEDKLWEAYCKAIEGYDVVTYSSKMHKGLASVVFYKIYNKSNRSYTELTPERFRLVTRRAINRVSRMNKAIVYRKALYANSGLRTFVVGDRKLDEKYTRKNVVQNKSKTGFSVLLAYTGLIPKIALFSEILLILLFAITVLFGIISGFHTELSIICSVSLGMGVVVGGIGFFIIKYCELVLELILKKENYVVSSIEKLVNSEDEK</sequence>
<name>A0A414A0I4_9FIRM</name>
<keyword evidence="4 8" id="KW-0812">Transmembrane</keyword>
<evidence type="ECO:0000313" key="10">
    <source>
        <dbReference type="EMBL" id="RHC38900.1"/>
    </source>
</evidence>
<proteinExistence type="predicted"/>